<dbReference type="GO" id="GO:0005524">
    <property type="term" value="F:ATP binding"/>
    <property type="evidence" value="ECO:0007669"/>
    <property type="project" value="InterPro"/>
</dbReference>
<name>A0A9N9DBL3_9GLOM</name>
<dbReference type="PROSITE" id="PS50011">
    <property type="entry name" value="PROTEIN_KINASE_DOM"/>
    <property type="match status" value="1"/>
</dbReference>
<organism evidence="2 3">
    <name type="scientific">Acaulospora morrowiae</name>
    <dbReference type="NCBI Taxonomy" id="94023"/>
    <lineage>
        <taxon>Eukaryota</taxon>
        <taxon>Fungi</taxon>
        <taxon>Fungi incertae sedis</taxon>
        <taxon>Mucoromycota</taxon>
        <taxon>Glomeromycotina</taxon>
        <taxon>Glomeromycetes</taxon>
        <taxon>Diversisporales</taxon>
        <taxon>Acaulosporaceae</taxon>
        <taxon>Acaulospora</taxon>
    </lineage>
</organism>
<proteinExistence type="predicted"/>
<gene>
    <name evidence="2" type="ORF">AMORRO_LOCUS9278</name>
</gene>
<protein>
    <submittedName>
        <fullName evidence="2">7587_t:CDS:1</fullName>
    </submittedName>
</protein>
<accession>A0A9N9DBL3</accession>
<evidence type="ECO:0000313" key="2">
    <source>
        <dbReference type="EMBL" id="CAG8635306.1"/>
    </source>
</evidence>
<dbReference type="Gene3D" id="1.10.510.10">
    <property type="entry name" value="Transferase(Phosphotransferase) domain 1"/>
    <property type="match status" value="1"/>
</dbReference>
<dbReference type="InterPro" id="IPR000719">
    <property type="entry name" value="Prot_kinase_dom"/>
</dbReference>
<evidence type="ECO:0000313" key="3">
    <source>
        <dbReference type="Proteomes" id="UP000789342"/>
    </source>
</evidence>
<dbReference type="InterPro" id="IPR011009">
    <property type="entry name" value="Kinase-like_dom_sf"/>
</dbReference>
<dbReference type="Proteomes" id="UP000789342">
    <property type="component" value="Unassembled WGS sequence"/>
</dbReference>
<sequence>MDNRIIELNHVAEGGSSRVLKKILVINGNETPVAMKIVDKKSNEADRELKTYSEIKSHENIIKFYESHHEPDGSYAFALAYAELGSL</sequence>
<evidence type="ECO:0000259" key="1">
    <source>
        <dbReference type="PROSITE" id="PS50011"/>
    </source>
</evidence>
<keyword evidence="3" id="KW-1185">Reference proteome</keyword>
<feature type="non-terminal residue" evidence="2">
    <location>
        <position position="1"/>
    </location>
</feature>
<dbReference type="AlphaFoldDB" id="A0A9N9DBL3"/>
<comment type="caution">
    <text evidence="2">The sequence shown here is derived from an EMBL/GenBank/DDBJ whole genome shotgun (WGS) entry which is preliminary data.</text>
</comment>
<dbReference type="SUPFAM" id="SSF56112">
    <property type="entry name" value="Protein kinase-like (PK-like)"/>
    <property type="match status" value="1"/>
</dbReference>
<dbReference type="GO" id="GO:0004672">
    <property type="term" value="F:protein kinase activity"/>
    <property type="evidence" value="ECO:0007669"/>
    <property type="project" value="InterPro"/>
</dbReference>
<feature type="domain" description="Protein kinase" evidence="1">
    <location>
        <begin position="5"/>
        <end position="87"/>
    </location>
</feature>
<reference evidence="2" key="1">
    <citation type="submission" date="2021-06" db="EMBL/GenBank/DDBJ databases">
        <authorList>
            <person name="Kallberg Y."/>
            <person name="Tangrot J."/>
            <person name="Rosling A."/>
        </authorList>
    </citation>
    <scope>NUCLEOTIDE SEQUENCE</scope>
    <source>
        <strain evidence="2">CL551</strain>
    </source>
</reference>
<dbReference type="EMBL" id="CAJVPV010008839">
    <property type="protein sequence ID" value="CAG8635306.1"/>
    <property type="molecule type" value="Genomic_DNA"/>
</dbReference>